<keyword evidence="5" id="KW-0378">Hydrolase</keyword>
<dbReference type="InterPro" id="IPR012341">
    <property type="entry name" value="6hp_glycosidase-like_sf"/>
</dbReference>
<dbReference type="Proteomes" id="UP000031675">
    <property type="component" value="Unassembled WGS sequence"/>
</dbReference>
<comment type="similarity">
    <text evidence="2">Belongs to the glycosyl hydrolase 15 family.</text>
</comment>
<dbReference type="GO" id="GO:0005993">
    <property type="term" value="P:trehalose catabolic process"/>
    <property type="evidence" value="ECO:0007669"/>
    <property type="project" value="UniProtKB-ARBA"/>
</dbReference>
<dbReference type="InterPro" id="IPR011613">
    <property type="entry name" value="GH15-like"/>
</dbReference>
<evidence type="ECO:0000256" key="10">
    <source>
        <dbReference type="ARBA" id="ARBA00053030"/>
    </source>
</evidence>
<keyword evidence="15" id="KW-1185">Reference proteome</keyword>
<evidence type="ECO:0000313" key="14">
    <source>
        <dbReference type="EMBL" id="KIH96616.1"/>
    </source>
</evidence>
<evidence type="ECO:0000313" key="15">
    <source>
        <dbReference type="Proteomes" id="UP000031675"/>
    </source>
</evidence>
<comment type="caution">
    <text evidence="14">The sequence shown here is derived from an EMBL/GenBank/DDBJ whole genome shotgun (WGS) entry which is preliminary data.</text>
</comment>
<dbReference type="OrthoDB" id="3902805at2"/>
<evidence type="ECO:0000256" key="6">
    <source>
        <dbReference type="ARBA" id="ARBA00023277"/>
    </source>
</evidence>
<dbReference type="Gene3D" id="1.50.10.10">
    <property type="match status" value="1"/>
</dbReference>
<accession>A0A0C2J5H1</accession>
<sequence>MPLNIEDYALIGDTQTAALIGSDGCIDWLCLPRFDSGACLTGLLGEPSNGYWSMAPAEEHRLLGRRYRPETLVLETDFGCDGGTVRVTDCMPVRDEHPDLVRRVEGLSGRVRMRTEAVVRPNYGDIVPWTRKYDRRLHFVAGPDALYLDSDIEFDVGERRLPSAEFSVGEGEHVDFRLAWVSPHGPPPERIDVAAAIERTATWWQRWAQRCAYDGPYRDQVVRSLITLKALTYSPSGGTVAAPTTSLPEKPGGGLNWDYRYCWIRDATFTLLALLNSGYEEEAAAWREWLLRAVAGEPAQMRIMYGIEGERHLPEVELDWLSGYAGSRPVRTGNQASRHWQLDVYGELMDALHQARNHGIPPEESVWELQCALMGFLEKHWRDPDNGIWEVRGRRRQFTHSKVMAWTAADRAVKAVEEFGLSGPVERWRRLREEIFDDVCENGFDPARGAFTQTYDSPAMDASLLQLPTLGFLPADDERMTGTVTAIREELARDGFLQRYTTGAGGADLDGLAPGEGAFLPCSFWLADNLVMQGRVEEGRELFERLLGLCNDVGLLSEEFDTRAGRLIGNFPQALSHIALINTAIHLQGTHGPVEQRARAGREDGGTG</sequence>
<feature type="domain" description="Trehalase-like N-terminal" evidence="13">
    <location>
        <begin position="4"/>
        <end position="150"/>
    </location>
</feature>
<dbReference type="AlphaFoldDB" id="A0A0C2J5H1"/>
<evidence type="ECO:0000259" key="13">
    <source>
        <dbReference type="Pfam" id="PF19291"/>
    </source>
</evidence>
<dbReference type="STRING" id="183763.LP52_23915"/>
<dbReference type="InterPro" id="IPR045582">
    <property type="entry name" value="Trehalase-like_N"/>
</dbReference>
<comment type="pathway">
    <text evidence="11">Glycan degradation; trehalose degradation; D-glucose from alpha,alpha-trehalose: step 1/1.</text>
</comment>
<dbReference type="Pfam" id="PF19291">
    <property type="entry name" value="TREH_N"/>
    <property type="match status" value="1"/>
</dbReference>
<keyword evidence="6" id="KW-0119">Carbohydrate metabolism</keyword>
<evidence type="ECO:0000256" key="11">
    <source>
        <dbReference type="ARBA" id="ARBA00060615"/>
    </source>
</evidence>
<dbReference type="EMBL" id="JROO01000055">
    <property type="protein sequence ID" value="KIH96616.1"/>
    <property type="molecule type" value="Genomic_DNA"/>
</dbReference>
<evidence type="ECO:0000256" key="1">
    <source>
        <dbReference type="ARBA" id="ARBA00001576"/>
    </source>
</evidence>
<proteinExistence type="inferred from homology"/>
<evidence type="ECO:0000259" key="12">
    <source>
        <dbReference type="Pfam" id="PF00723"/>
    </source>
</evidence>
<dbReference type="FunFam" id="1.50.10.10:FF:000005">
    <property type="entry name" value="Glycosyl hydrolase, glucoamylase"/>
    <property type="match status" value="1"/>
</dbReference>
<evidence type="ECO:0000256" key="2">
    <source>
        <dbReference type="ARBA" id="ARBA00006188"/>
    </source>
</evidence>
<dbReference type="SUPFAM" id="SSF48208">
    <property type="entry name" value="Six-hairpin glycosidases"/>
    <property type="match status" value="1"/>
</dbReference>
<comment type="cofactor">
    <cofactor evidence="10">
        <name>phosphate</name>
        <dbReference type="ChEBI" id="CHEBI:43474"/>
    </cofactor>
</comment>
<dbReference type="RefSeq" id="WP_040276659.1">
    <property type="nucleotide sequence ID" value="NZ_JROO01000055.1"/>
</dbReference>
<keyword evidence="7" id="KW-0326">Glycosidase</keyword>
<protein>
    <recommendedName>
        <fullName evidence="4">Trehalase</fullName>
        <ecNumber evidence="3">3.2.1.28</ecNumber>
    </recommendedName>
    <alternativeName>
        <fullName evidence="8">Alpha,alpha-trehalase</fullName>
    </alternativeName>
    <alternativeName>
        <fullName evidence="9">Alpha,alpha-trehalose glucohydrolase</fullName>
    </alternativeName>
</protein>
<evidence type="ECO:0000256" key="8">
    <source>
        <dbReference type="ARBA" id="ARBA00030473"/>
    </source>
</evidence>
<name>A0A0C2J5H1_9ACTN</name>
<evidence type="ECO:0000256" key="4">
    <source>
        <dbReference type="ARBA" id="ARBA00019905"/>
    </source>
</evidence>
<evidence type="ECO:0000256" key="3">
    <source>
        <dbReference type="ARBA" id="ARBA00012757"/>
    </source>
</evidence>
<dbReference type="Pfam" id="PF00723">
    <property type="entry name" value="Glyco_hydro_15"/>
    <property type="match status" value="1"/>
</dbReference>
<dbReference type="GO" id="GO:0004555">
    <property type="term" value="F:alpha,alpha-trehalase activity"/>
    <property type="evidence" value="ECO:0007669"/>
    <property type="project" value="UniProtKB-EC"/>
</dbReference>
<evidence type="ECO:0000256" key="7">
    <source>
        <dbReference type="ARBA" id="ARBA00023295"/>
    </source>
</evidence>
<dbReference type="PANTHER" id="PTHR31616">
    <property type="entry name" value="TREHALASE"/>
    <property type="match status" value="1"/>
</dbReference>
<reference evidence="15" key="1">
    <citation type="journal article" date="2015" name="Chem. Biol.">
        <title>Structure, bioactivity, and resistance mechanism of streptomonomicin, an unusual lasso Peptide from an understudied halophilic actinomycete.</title>
        <authorList>
            <person name="Metelev M."/>
            <person name="Tietz J.I."/>
            <person name="Melby J.O."/>
            <person name="Blair P.M."/>
            <person name="Zhu L."/>
            <person name="Livnat I."/>
            <person name="Severinov K."/>
            <person name="Mitchell D.A."/>
        </authorList>
    </citation>
    <scope>NUCLEOTIDE SEQUENCE [LARGE SCALE GENOMIC DNA]</scope>
    <source>
        <strain evidence="15">YIM 90003</strain>
    </source>
</reference>
<gene>
    <name evidence="14" type="ORF">LP52_23915</name>
</gene>
<dbReference type="PANTHER" id="PTHR31616:SF0">
    <property type="entry name" value="GLUCAN 1,4-ALPHA-GLUCOSIDASE"/>
    <property type="match status" value="1"/>
</dbReference>
<evidence type="ECO:0000256" key="9">
    <source>
        <dbReference type="ARBA" id="ARBA00031637"/>
    </source>
</evidence>
<dbReference type="EC" id="3.2.1.28" evidence="3"/>
<feature type="domain" description="GH15-like" evidence="12">
    <location>
        <begin position="215"/>
        <end position="584"/>
    </location>
</feature>
<organism evidence="14 15">
    <name type="scientific">Streptomonospora alba</name>
    <dbReference type="NCBI Taxonomy" id="183763"/>
    <lineage>
        <taxon>Bacteria</taxon>
        <taxon>Bacillati</taxon>
        <taxon>Actinomycetota</taxon>
        <taxon>Actinomycetes</taxon>
        <taxon>Streptosporangiales</taxon>
        <taxon>Nocardiopsidaceae</taxon>
        <taxon>Streptomonospora</taxon>
    </lineage>
</organism>
<dbReference type="InterPro" id="IPR008928">
    <property type="entry name" value="6-hairpin_glycosidase_sf"/>
</dbReference>
<comment type="catalytic activity">
    <reaction evidence="1">
        <text>alpha,alpha-trehalose + H2O = alpha-D-glucose + beta-D-glucose</text>
        <dbReference type="Rhea" id="RHEA:32675"/>
        <dbReference type="ChEBI" id="CHEBI:15377"/>
        <dbReference type="ChEBI" id="CHEBI:15903"/>
        <dbReference type="ChEBI" id="CHEBI:16551"/>
        <dbReference type="ChEBI" id="CHEBI:17925"/>
        <dbReference type="EC" id="3.2.1.28"/>
    </reaction>
</comment>
<evidence type="ECO:0000256" key="5">
    <source>
        <dbReference type="ARBA" id="ARBA00022801"/>
    </source>
</evidence>